<organism evidence="2 3">
    <name type="scientific">Nocardia vulneris</name>
    <dbReference type="NCBI Taxonomy" id="1141657"/>
    <lineage>
        <taxon>Bacteria</taxon>
        <taxon>Bacillati</taxon>
        <taxon>Actinomycetota</taxon>
        <taxon>Actinomycetes</taxon>
        <taxon>Mycobacteriales</taxon>
        <taxon>Nocardiaceae</taxon>
        <taxon>Nocardia</taxon>
    </lineage>
</organism>
<keyword evidence="3" id="KW-1185">Reference proteome</keyword>
<dbReference type="EMBL" id="JNFP01000012">
    <property type="protein sequence ID" value="KIA64595.1"/>
    <property type="molecule type" value="Genomic_DNA"/>
</dbReference>
<dbReference type="Pfam" id="PF11716">
    <property type="entry name" value="MDMPI_N"/>
    <property type="match status" value="1"/>
</dbReference>
<gene>
    <name evidence="2" type="ORF">FG87_11960</name>
</gene>
<dbReference type="InterPro" id="IPR024344">
    <property type="entry name" value="MDMPI_metal-binding"/>
</dbReference>
<dbReference type="RefSeq" id="WP_043668670.1">
    <property type="nucleotide sequence ID" value="NZ_BDCI01000018.1"/>
</dbReference>
<feature type="domain" description="Mycothiol-dependent maleylpyruvate isomerase metal-binding" evidence="1">
    <location>
        <begin position="21"/>
        <end position="153"/>
    </location>
</feature>
<evidence type="ECO:0000313" key="3">
    <source>
        <dbReference type="Proteomes" id="UP000031364"/>
    </source>
</evidence>
<evidence type="ECO:0000259" key="1">
    <source>
        <dbReference type="Pfam" id="PF11716"/>
    </source>
</evidence>
<sequence length="215" mass="23560">MPAPTDPRSPVTPDDLDLAVRLSVDVLRAVRQTAWDEQAGTLEWTRWETVEHLGDDFFAYAVQMGPSTPPSTGHVPFTATRRRAGGPANSVHAERDSGPAGLLQTLEANGALLSAMVRMKPPHTRAFHVYGVSDPEGFAAMGIVEALVHTHDLIQGLDLRWNPPADLCARVLTRLFPEAPTDTDPWTTLLWATGRADLPGRSALTKWRWDGTPRD</sequence>
<proteinExistence type="predicted"/>
<dbReference type="Proteomes" id="UP000031364">
    <property type="component" value="Unassembled WGS sequence"/>
</dbReference>
<reference evidence="2 3" key="1">
    <citation type="journal article" date="2014" name="Int. J. Syst. Evol. Microbiol.">
        <title>Nocardia vulneris sp. nov., isolated from wounds of human patients in North America.</title>
        <authorList>
            <person name="Lasker B.A."/>
            <person name="Bell M."/>
            <person name="Klenk H.P."/>
            <person name="Sproer C."/>
            <person name="Schumann C."/>
            <person name="Schumann P."/>
            <person name="Brown J.M."/>
        </authorList>
    </citation>
    <scope>NUCLEOTIDE SEQUENCE [LARGE SCALE GENOMIC DNA]</scope>
    <source>
        <strain evidence="2 3">W9851</strain>
    </source>
</reference>
<comment type="caution">
    <text evidence="2">The sequence shown here is derived from an EMBL/GenBank/DDBJ whole genome shotgun (WGS) entry which is preliminary data.</text>
</comment>
<accession>A0ABR4ZHE4</accession>
<protein>
    <recommendedName>
        <fullName evidence="1">Mycothiol-dependent maleylpyruvate isomerase metal-binding domain-containing protein</fullName>
    </recommendedName>
</protein>
<evidence type="ECO:0000313" key="2">
    <source>
        <dbReference type="EMBL" id="KIA64595.1"/>
    </source>
</evidence>
<name>A0ABR4ZHE4_9NOCA</name>